<name>A0A502CEX4_9GAMM</name>
<sequence length="80" mass="8919">MIGVAATLPPDERNTTEMIFIDGPEYPENSGHRSSRTVRRSASRIAKSLPLIVEVCAHEQVFLTDCIDDAYECGHHFNTT</sequence>
<keyword evidence="2" id="KW-1185">Reference proteome</keyword>
<dbReference type="AlphaFoldDB" id="A0A502CEX4"/>
<organism evidence="1 2">
    <name type="scientific">Rhodanobacter glycinis</name>
    <dbReference type="NCBI Taxonomy" id="582702"/>
    <lineage>
        <taxon>Bacteria</taxon>
        <taxon>Pseudomonadati</taxon>
        <taxon>Pseudomonadota</taxon>
        <taxon>Gammaproteobacteria</taxon>
        <taxon>Lysobacterales</taxon>
        <taxon>Rhodanobacteraceae</taxon>
        <taxon>Rhodanobacter</taxon>
    </lineage>
</organism>
<protein>
    <submittedName>
        <fullName evidence="1">Uncharacterized protein</fullName>
    </submittedName>
</protein>
<dbReference type="EMBL" id="RCZO01000001">
    <property type="protein sequence ID" value="TPG11210.1"/>
    <property type="molecule type" value="Genomic_DNA"/>
</dbReference>
<gene>
    <name evidence="1" type="ORF">EAH88_01265</name>
</gene>
<dbReference type="Proteomes" id="UP000319486">
    <property type="component" value="Unassembled WGS sequence"/>
</dbReference>
<comment type="caution">
    <text evidence="1">The sequence shown here is derived from an EMBL/GenBank/DDBJ whole genome shotgun (WGS) entry which is preliminary data.</text>
</comment>
<proteinExistence type="predicted"/>
<reference evidence="1 2" key="1">
    <citation type="journal article" date="2019" name="Environ. Microbiol.">
        <title>Species interactions and distinct microbial communities in high Arctic permafrost affected cryosols are associated with the CH4 and CO2 gas fluxes.</title>
        <authorList>
            <person name="Altshuler I."/>
            <person name="Hamel J."/>
            <person name="Turney S."/>
            <person name="Magnuson E."/>
            <person name="Levesque R."/>
            <person name="Greer C."/>
            <person name="Whyte L.G."/>
        </authorList>
    </citation>
    <scope>NUCLEOTIDE SEQUENCE [LARGE SCALE GENOMIC DNA]</scope>
    <source>
        <strain evidence="1 2">S13Y</strain>
    </source>
</reference>
<accession>A0A502CEX4</accession>
<evidence type="ECO:0000313" key="2">
    <source>
        <dbReference type="Proteomes" id="UP000319486"/>
    </source>
</evidence>
<evidence type="ECO:0000313" key="1">
    <source>
        <dbReference type="EMBL" id="TPG11210.1"/>
    </source>
</evidence>